<comment type="caution">
    <text evidence="7">The sequence shown here is derived from an EMBL/GenBank/DDBJ whole genome shotgun (WGS) entry which is preliminary data.</text>
</comment>
<evidence type="ECO:0000256" key="5">
    <source>
        <dbReference type="ARBA" id="ARBA00023136"/>
    </source>
</evidence>
<feature type="transmembrane region" description="Helical" evidence="6">
    <location>
        <begin position="99"/>
        <end position="118"/>
    </location>
</feature>
<evidence type="ECO:0000256" key="4">
    <source>
        <dbReference type="ARBA" id="ARBA00022989"/>
    </source>
</evidence>
<protein>
    <submittedName>
        <fullName evidence="7">ATP synthase subunit I</fullName>
    </submittedName>
</protein>
<feature type="transmembrane region" description="Helical" evidence="6">
    <location>
        <begin position="69"/>
        <end position="93"/>
    </location>
</feature>
<keyword evidence="3 6" id="KW-0812">Transmembrane</keyword>
<feature type="transmembrane region" description="Helical" evidence="6">
    <location>
        <begin position="38"/>
        <end position="57"/>
    </location>
</feature>
<accession>A0A9X3YMI2</accession>
<evidence type="ECO:0000256" key="2">
    <source>
        <dbReference type="ARBA" id="ARBA00022475"/>
    </source>
</evidence>
<evidence type="ECO:0000313" key="7">
    <source>
        <dbReference type="EMBL" id="MDC8013473.1"/>
    </source>
</evidence>
<dbReference type="Proteomes" id="UP001139971">
    <property type="component" value="Unassembled WGS sequence"/>
</dbReference>
<keyword evidence="8" id="KW-1185">Reference proteome</keyword>
<evidence type="ECO:0000256" key="1">
    <source>
        <dbReference type="ARBA" id="ARBA00004651"/>
    </source>
</evidence>
<evidence type="ECO:0000256" key="3">
    <source>
        <dbReference type="ARBA" id="ARBA00022692"/>
    </source>
</evidence>
<keyword evidence="2" id="KW-1003">Cell membrane</keyword>
<keyword evidence="5 6" id="KW-0472">Membrane</keyword>
<reference evidence="7" key="1">
    <citation type="submission" date="2023-02" db="EMBL/GenBank/DDBJ databases">
        <title>Tahibacter soli sp. nov. isolated from soil.</title>
        <authorList>
            <person name="Baek J.H."/>
            <person name="Lee J.K."/>
            <person name="Choi D.G."/>
            <person name="Jeon C.O."/>
        </authorList>
    </citation>
    <scope>NUCLEOTIDE SEQUENCE</scope>
    <source>
        <strain evidence="7">BL</strain>
    </source>
</reference>
<dbReference type="GO" id="GO:0005886">
    <property type="term" value="C:plasma membrane"/>
    <property type="evidence" value="ECO:0007669"/>
    <property type="project" value="UniProtKB-SubCell"/>
</dbReference>
<evidence type="ECO:0000313" key="8">
    <source>
        <dbReference type="Proteomes" id="UP001139971"/>
    </source>
</evidence>
<sequence>MRNSIAAGRRLAARIVIAQAGVSLLMALVFLAQGWRPATGAFAGGALVLIGTALLAARMFADPAQSAGLAFFRFVAGTALKWLVVLGGMYALIGVWALPPLPVLTGFVAALLVNLLGLRFKE</sequence>
<comment type="subcellular location">
    <subcellularLocation>
        <location evidence="1">Cell membrane</location>
        <topology evidence="1">Multi-pass membrane protein</topology>
    </subcellularLocation>
</comment>
<dbReference type="RefSeq" id="WP_263545680.1">
    <property type="nucleotide sequence ID" value="NZ_JAOVZO020000017.1"/>
</dbReference>
<gene>
    <name evidence="7" type="ORF">OD750_013085</name>
</gene>
<keyword evidence="4 6" id="KW-1133">Transmembrane helix</keyword>
<evidence type="ECO:0000256" key="6">
    <source>
        <dbReference type="SAM" id="Phobius"/>
    </source>
</evidence>
<name>A0A9X3YMI2_9GAMM</name>
<dbReference type="InterPro" id="IPR005598">
    <property type="entry name" value="ATP_synth_I"/>
</dbReference>
<organism evidence="7 8">
    <name type="scientific">Tahibacter soli</name>
    <dbReference type="NCBI Taxonomy" id="2983605"/>
    <lineage>
        <taxon>Bacteria</taxon>
        <taxon>Pseudomonadati</taxon>
        <taxon>Pseudomonadota</taxon>
        <taxon>Gammaproteobacteria</taxon>
        <taxon>Lysobacterales</taxon>
        <taxon>Rhodanobacteraceae</taxon>
        <taxon>Tahibacter</taxon>
    </lineage>
</organism>
<dbReference type="EMBL" id="JAOVZO020000017">
    <property type="protein sequence ID" value="MDC8013473.1"/>
    <property type="molecule type" value="Genomic_DNA"/>
</dbReference>
<proteinExistence type="predicted"/>
<dbReference type="Pfam" id="PF03899">
    <property type="entry name" value="ATP-synt_I"/>
    <property type="match status" value="1"/>
</dbReference>
<dbReference type="AlphaFoldDB" id="A0A9X3YMI2"/>
<feature type="transmembrane region" description="Helical" evidence="6">
    <location>
        <begin position="12"/>
        <end position="32"/>
    </location>
</feature>